<evidence type="ECO:0000313" key="2">
    <source>
        <dbReference type="WBParaSite" id="RSKR_0000972300.1"/>
    </source>
</evidence>
<proteinExistence type="predicted"/>
<sequence>MNKSNDFFYNMAVASMAASVLTILIVSLSVPMLTQKLADEVKFVEEMSISYKSVSDKLWAQLTGNQINTPVASSILYFSRRPRSPYFEQTCKGCNQLSCPSGLAGDSGIPGLDGAPGNAGNPGKAGEDGFDIELEPADDLPCSLCPAGPPGPRGNQGERGLVGNPGFRGEAGSPGNPGLDGIIGNPGKAGVIGEKGLQGNNGEPGNTVVAGVGIKGPKGPPGSNGPRGSPGGPGKVSKIVGMPGENGERGLQGPQGKRGTYGRVGDAGMPGEPGVPASYCPSDCGVSQILAPAIPYNMNANPSPSLYESKQNTEELPYYMRKNW</sequence>
<protein>
    <submittedName>
        <fullName evidence="2">Col_cuticle_N domain-containing protein</fullName>
    </submittedName>
</protein>
<dbReference type="WBParaSite" id="RSKR_0000972300.1">
    <property type="protein sequence ID" value="RSKR_0000972300.1"/>
    <property type="gene ID" value="RSKR_0000972300"/>
</dbReference>
<dbReference type="Proteomes" id="UP000095286">
    <property type="component" value="Unplaced"/>
</dbReference>
<evidence type="ECO:0000313" key="1">
    <source>
        <dbReference type="Proteomes" id="UP000095286"/>
    </source>
</evidence>
<organism evidence="1 2">
    <name type="scientific">Rhabditophanes sp. KR3021</name>
    <dbReference type="NCBI Taxonomy" id="114890"/>
    <lineage>
        <taxon>Eukaryota</taxon>
        <taxon>Metazoa</taxon>
        <taxon>Ecdysozoa</taxon>
        <taxon>Nematoda</taxon>
        <taxon>Chromadorea</taxon>
        <taxon>Rhabditida</taxon>
        <taxon>Tylenchina</taxon>
        <taxon>Panagrolaimomorpha</taxon>
        <taxon>Strongyloidoidea</taxon>
        <taxon>Alloionematidae</taxon>
        <taxon>Rhabditophanes</taxon>
    </lineage>
</organism>
<accession>A0AC35U9W2</accession>
<name>A0AC35U9W2_9BILA</name>
<reference evidence="2" key="1">
    <citation type="submission" date="2016-11" db="UniProtKB">
        <authorList>
            <consortium name="WormBaseParasite"/>
        </authorList>
    </citation>
    <scope>IDENTIFICATION</scope>
    <source>
        <strain evidence="2">KR3021</strain>
    </source>
</reference>